<sequence>MINIFRKHPKYIFGLIAFIFALCAVQWTGGNGFFRQGDVEAAVVQKNTDLNEDAVELDESNPLIQAAMAVQNRHTNTILMGSGIVGTAIGLTKDGQPAMLILAESFESARSAYLPSEIEGLPCIVKITGEIITRNKQIIAPPVDPTQRFPRPVPIGVSTGHPSITAGTIGCRVTDGTDIFALSNNHVYADENNASIGDNVIQPGTFDGGVNPDDAIGTLYDYEPIVFSTTANNVIDAAIALSSLANLGNATPSDGYGTPKSQIARFVRLNQRVMKYGRTTGQTRGTITGINATVNVGYGSGTARFVRQILIEPGSFSDGGDSGSLIVRAGIRGRGRPVGLLFAGSTTMTVANPIADVLNRFGVTVDGQ</sequence>
<dbReference type="InterPro" id="IPR043504">
    <property type="entry name" value="Peptidase_S1_PA_chymotrypsin"/>
</dbReference>
<reference evidence="2" key="1">
    <citation type="journal article" date="2017" name="Environ. Microbiol. Rep.">
        <title>Genetic Diversity of Marine Anaerobic Ammonium-Oxidizing Bacteria as Revealed by Genomic and Proteomic Analyses of 'Candidatus Scalindua japonica'.</title>
        <authorList>
            <person name="Oshiki M."/>
            <person name="Mizuto K."/>
            <person name="Kimura Z."/>
            <person name="Kindaichi T."/>
            <person name="Satoh H."/>
            <person name="Okabe S."/>
        </authorList>
    </citation>
    <scope>NUCLEOTIDE SEQUENCE [LARGE SCALE GENOMIC DNA]</scope>
    <source>
        <strain evidence="2">husup-a2</strain>
    </source>
</reference>
<dbReference type="InterPro" id="IPR009003">
    <property type="entry name" value="Peptidase_S1_PA"/>
</dbReference>
<dbReference type="AlphaFoldDB" id="A0A286TUW5"/>
<organism evidence="1 2">
    <name type="scientific">Candidatus Scalindua japonica</name>
    <dbReference type="NCBI Taxonomy" id="1284222"/>
    <lineage>
        <taxon>Bacteria</taxon>
        <taxon>Pseudomonadati</taxon>
        <taxon>Planctomycetota</taxon>
        <taxon>Candidatus Brocadiia</taxon>
        <taxon>Candidatus Brocadiales</taxon>
        <taxon>Candidatus Scalinduaceae</taxon>
        <taxon>Candidatus Scalindua</taxon>
    </lineage>
</organism>
<evidence type="ECO:0000313" key="2">
    <source>
        <dbReference type="Proteomes" id="UP000218542"/>
    </source>
</evidence>
<dbReference type="RefSeq" id="WP_096892812.1">
    <property type="nucleotide sequence ID" value="NZ_BAOS01000004.1"/>
</dbReference>
<name>A0A286TUW5_9BACT</name>
<dbReference type="OrthoDB" id="288917at2"/>
<accession>A0A286TUW5</accession>
<dbReference type="Proteomes" id="UP000218542">
    <property type="component" value="Unassembled WGS sequence"/>
</dbReference>
<protein>
    <submittedName>
        <fullName evidence="1">Uncharacterized protein</fullName>
    </submittedName>
</protein>
<dbReference type="EMBL" id="BAOS01000004">
    <property type="protein sequence ID" value="GAX59678.1"/>
    <property type="molecule type" value="Genomic_DNA"/>
</dbReference>
<keyword evidence="2" id="KW-1185">Reference proteome</keyword>
<comment type="caution">
    <text evidence="1">The sequence shown here is derived from an EMBL/GenBank/DDBJ whole genome shotgun (WGS) entry which is preliminary data.</text>
</comment>
<gene>
    <name evidence="1" type="ORF">SCALIN_C04_0166</name>
</gene>
<evidence type="ECO:0000313" key="1">
    <source>
        <dbReference type="EMBL" id="GAX59678.1"/>
    </source>
</evidence>
<dbReference type="SUPFAM" id="SSF50494">
    <property type="entry name" value="Trypsin-like serine proteases"/>
    <property type="match status" value="1"/>
</dbReference>
<dbReference type="Gene3D" id="2.40.10.10">
    <property type="entry name" value="Trypsin-like serine proteases"/>
    <property type="match status" value="1"/>
</dbReference>
<proteinExistence type="predicted"/>